<dbReference type="OrthoDB" id="5975154at2759"/>
<dbReference type="GO" id="GO:0016020">
    <property type="term" value="C:membrane"/>
    <property type="evidence" value="ECO:0007669"/>
    <property type="project" value="InterPro"/>
</dbReference>
<evidence type="ECO:0000259" key="1">
    <source>
        <dbReference type="Pfam" id="PF02931"/>
    </source>
</evidence>
<accession>A0A0D8XPV1</accession>
<evidence type="ECO:0000313" key="3">
    <source>
        <dbReference type="Proteomes" id="UP000053766"/>
    </source>
</evidence>
<dbReference type="InterPro" id="IPR036734">
    <property type="entry name" value="Neur_chan_lig-bd_sf"/>
</dbReference>
<reference evidence="2 3" key="1">
    <citation type="submission" date="2013-11" db="EMBL/GenBank/DDBJ databases">
        <title>Draft genome of the bovine lungworm Dictyocaulus viviparus.</title>
        <authorList>
            <person name="Mitreva M."/>
        </authorList>
    </citation>
    <scope>NUCLEOTIDE SEQUENCE [LARGE SCALE GENOMIC DNA]</scope>
    <source>
        <strain evidence="2 3">HannoverDv2000</strain>
    </source>
</reference>
<dbReference type="Gene3D" id="2.70.170.10">
    <property type="entry name" value="Neurotransmitter-gated ion-channel ligand-binding domain"/>
    <property type="match status" value="1"/>
</dbReference>
<gene>
    <name evidence="2" type="ORF">DICVIV_07358</name>
</gene>
<dbReference type="Proteomes" id="UP000053766">
    <property type="component" value="Unassembled WGS sequence"/>
</dbReference>
<protein>
    <recommendedName>
        <fullName evidence="1">Neurotransmitter-gated ion-channel ligand-binding domain-containing protein</fullName>
    </recommendedName>
</protein>
<sequence length="83" mass="9683">MDEVHLQHRRRPCTVDVLHHWYDHRLSWNPNEYGGIRNFYVPGEMIWLPDIILYNKEPKGNGTDSVVEACFISSNLGSTSQKI</sequence>
<keyword evidence="3" id="KW-1185">Reference proteome</keyword>
<reference evidence="3" key="2">
    <citation type="journal article" date="2016" name="Sci. Rep.">
        <title>Dictyocaulus viviparus genome, variome and transcriptome elucidate lungworm biology and support future intervention.</title>
        <authorList>
            <person name="McNulty S.N."/>
            <person name="Strube C."/>
            <person name="Rosa B.A."/>
            <person name="Martin J.C."/>
            <person name="Tyagi R."/>
            <person name="Choi Y.J."/>
            <person name="Wang Q."/>
            <person name="Hallsworth Pepin K."/>
            <person name="Zhang X."/>
            <person name="Ozersky P."/>
            <person name="Wilson R.K."/>
            <person name="Sternberg P.W."/>
            <person name="Gasser R.B."/>
            <person name="Mitreva M."/>
        </authorList>
    </citation>
    <scope>NUCLEOTIDE SEQUENCE [LARGE SCALE GENOMIC DNA]</scope>
    <source>
        <strain evidence="3">HannoverDv2000</strain>
    </source>
</reference>
<dbReference type="EMBL" id="KN716345">
    <property type="protein sequence ID" value="KJH46575.1"/>
    <property type="molecule type" value="Genomic_DNA"/>
</dbReference>
<organism evidence="2 3">
    <name type="scientific">Dictyocaulus viviparus</name>
    <name type="common">Bovine lungworm</name>
    <dbReference type="NCBI Taxonomy" id="29172"/>
    <lineage>
        <taxon>Eukaryota</taxon>
        <taxon>Metazoa</taxon>
        <taxon>Ecdysozoa</taxon>
        <taxon>Nematoda</taxon>
        <taxon>Chromadorea</taxon>
        <taxon>Rhabditida</taxon>
        <taxon>Rhabditina</taxon>
        <taxon>Rhabditomorpha</taxon>
        <taxon>Strongyloidea</taxon>
        <taxon>Metastrongylidae</taxon>
        <taxon>Dictyocaulus</taxon>
    </lineage>
</organism>
<dbReference type="Pfam" id="PF02931">
    <property type="entry name" value="Neur_chan_LBD"/>
    <property type="match status" value="1"/>
</dbReference>
<dbReference type="SUPFAM" id="SSF63712">
    <property type="entry name" value="Nicotinic receptor ligand binding domain-like"/>
    <property type="match status" value="1"/>
</dbReference>
<dbReference type="InterPro" id="IPR006202">
    <property type="entry name" value="Neur_chan_lig-bd"/>
</dbReference>
<evidence type="ECO:0000313" key="2">
    <source>
        <dbReference type="EMBL" id="KJH46575.1"/>
    </source>
</evidence>
<dbReference type="GO" id="GO:0005230">
    <property type="term" value="F:extracellular ligand-gated monoatomic ion channel activity"/>
    <property type="evidence" value="ECO:0007669"/>
    <property type="project" value="InterPro"/>
</dbReference>
<proteinExistence type="predicted"/>
<name>A0A0D8XPV1_DICVI</name>
<feature type="domain" description="Neurotransmitter-gated ion-channel ligand-binding" evidence="1">
    <location>
        <begin position="17"/>
        <end position="60"/>
    </location>
</feature>
<dbReference type="AlphaFoldDB" id="A0A0D8XPV1"/>
<dbReference type="STRING" id="29172.A0A0D8XPV1"/>